<dbReference type="Pfam" id="PF07393">
    <property type="entry name" value="Sec10_HB"/>
    <property type="match status" value="1"/>
</dbReference>
<feature type="compositionally biased region" description="Low complexity" evidence="1">
    <location>
        <begin position="581"/>
        <end position="624"/>
    </location>
</feature>
<evidence type="ECO:0000313" key="4">
    <source>
        <dbReference type="Proteomes" id="UP000703269"/>
    </source>
</evidence>
<organism evidence="3 4">
    <name type="scientific">Phanerochaete sordida</name>
    <dbReference type="NCBI Taxonomy" id="48140"/>
    <lineage>
        <taxon>Eukaryota</taxon>
        <taxon>Fungi</taxon>
        <taxon>Dikarya</taxon>
        <taxon>Basidiomycota</taxon>
        <taxon>Agaricomycotina</taxon>
        <taxon>Agaricomycetes</taxon>
        <taxon>Polyporales</taxon>
        <taxon>Phanerochaetaceae</taxon>
        <taxon>Phanerochaete</taxon>
    </lineage>
</organism>
<dbReference type="PANTHER" id="PTHR12100:SF1">
    <property type="entry name" value="RECYCLIN-1"/>
    <property type="match status" value="1"/>
</dbReference>
<reference evidence="3 4" key="1">
    <citation type="submission" date="2021-08" db="EMBL/GenBank/DDBJ databases">
        <title>Draft Genome Sequence of Phanerochaete sordida strain YK-624.</title>
        <authorList>
            <person name="Mori T."/>
            <person name="Dohra H."/>
            <person name="Suzuki T."/>
            <person name="Kawagishi H."/>
            <person name="Hirai H."/>
        </authorList>
    </citation>
    <scope>NUCLEOTIDE SEQUENCE [LARGE SCALE GENOMIC DNA]</scope>
    <source>
        <strain evidence="3 4">YK-624</strain>
    </source>
</reference>
<sequence>MDKFTTLEPVKLYPTSASSSKRASQPLRSRAPANFSLVGRLPVDVHILILSHVAIPDIPAYALTCRALGRLSTDERVWEKRWRAFGAEQLSLSVVLDELESQSKARNAVRKGSLPPTLSVDNADDDFGDFTTVNAPEDAMDDFVSGFAGASILSPTTATWAPPKPTFRSRYMRAHILLKPFIPALSSPPHAILSALFRSPAPPLSQQSLILRLLSLFLSVRVKPLRRWESLRSSLRAATDLFGEALLTAFDANDSKGDEEAMAEIAQASWDVWDPSEGSWELARAWMDKQAIFYEQSQWDPLDNFTKDEQLDFDAMDAFIANILEILKEQGRRAVRVFPPDASVLISFAERLANEVVGEYIISLLTRAREISNEVYLKATAASFRESWRMVDTIIEVATVRADSAVTRTRAEDVVYRMFEANMDEYLDEEVEYIKLCFDRICRTWEKTLSQQASTPTLPHEQARFLSSHNPALVKRNVLASFTDVLLLPVTIVPRTTVAMGKAFGAALTTGGNAAVQGIAMLNPQRWGGTGALGKDGYAEFSQAGTNATVFDIGDDDEDDEKEKTSAKQGEKVADRKDVRSSMSSTISATSTSSSLAPSTSSNSGSTRASTRATTPTPSGSTSAANFDKFEMLLSLDTALELIHTDRESLKRCETFAGYPGQYGHRVRDTLEEIFVLFLQALGERHIKPGFERAADQMRAYQPAEHEETNSVAPLLQFFELVHVGDTMQSMVQVYFDKELAPHIDKTDFLNTAVREKKRFEDTLDDSVAGGLNTGTETLMNQVEHIITRYTKPREYYPPEDEPLELGPTEGCREAIKCLQMHCQLLKGSTSKEVLEVFYQEIGIRLIAILQKHIKRQIISLNGGFQVIADLNAYHAFITSLRVPSIAAEFSYLKLLGHVYVVEDAKDLAQIVRDVTRYGGAYRPEDVYEFIQRRSDWKKIERTVDKTMYNLSFKEDCVIS</sequence>
<gene>
    <name evidence="3" type="ORF">PsYK624_138090</name>
</gene>
<dbReference type="GO" id="GO:0006887">
    <property type="term" value="P:exocytosis"/>
    <property type="evidence" value="ECO:0007669"/>
    <property type="project" value="TreeGrafter"/>
</dbReference>
<feature type="region of interest" description="Disordered" evidence="1">
    <location>
        <begin position="550"/>
        <end position="624"/>
    </location>
</feature>
<dbReference type="Proteomes" id="UP000703269">
    <property type="component" value="Unassembled WGS sequence"/>
</dbReference>
<feature type="domain" description="F-box" evidence="2">
    <location>
        <begin position="35"/>
        <end position="81"/>
    </location>
</feature>
<dbReference type="SUPFAM" id="SSF81383">
    <property type="entry name" value="F-box domain"/>
    <property type="match status" value="1"/>
</dbReference>
<feature type="compositionally biased region" description="Basic and acidic residues" evidence="1">
    <location>
        <begin position="562"/>
        <end position="580"/>
    </location>
</feature>
<dbReference type="PROSITE" id="PS50181">
    <property type="entry name" value="FBOX"/>
    <property type="match status" value="1"/>
</dbReference>
<dbReference type="InterPro" id="IPR048627">
    <property type="entry name" value="Sec10_HB"/>
</dbReference>
<name>A0A9P3LJP6_9APHY</name>
<dbReference type="OrthoDB" id="5554140at2759"/>
<dbReference type="InterPro" id="IPR036047">
    <property type="entry name" value="F-box-like_dom_sf"/>
</dbReference>
<evidence type="ECO:0000256" key="1">
    <source>
        <dbReference type="SAM" id="MobiDB-lite"/>
    </source>
</evidence>
<protein>
    <submittedName>
        <fullName evidence="3">Exocyst complex component Sec10-like protein</fullName>
    </submittedName>
</protein>
<dbReference type="AlphaFoldDB" id="A0A9P3LJP6"/>
<comment type="caution">
    <text evidence="3">The sequence shown here is derived from an EMBL/GenBank/DDBJ whole genome shotgun (WGS) entry which is preliminary data.</text>
</comment>
<dbReference type="InterPro" id="IPR009976">
    <property type="entry name" value="Sec10-like"/>
</dbReference>
<evidence type="ECO:0000259" key="2">
    <source>
        <dbReference type="PROSITE" id="PS50181"/>
    </source>
</evidence>
<evidence type="ECO:0000313" key="3">
    <source>
        <dbReference type="EMBL" id="GJE97588.1"/>
    </source>
</evidence>
<keyword evidence="4" id="KW-1185">Reference proteome</keyword>
<dbReference type="GO" id="GO:0006893">
    <property type="term" value="P:Golgi to plasma membrane transport"/>
    <property type="evidence" value="ECO:0007669"/>
    <property type="project" value="TreeGrafter"/>
</dbReference>
<dbReference type="EMBL" id="BPQB01000074">
    <property type="protein sequence ID" value="GJE97588.1"/>
    <property type="molecule type" value="Genomic_DNA"/>
</dbReference>
<accession>A0A9P3LJP6</accession>
<dbReference type="PANTHER" id="PTHR12100">
    <property type="entry name" value="SEC10"/>
    <property type="match status" value="1"/>
</dbReference>
<proteinExistence type="predicted"/>
<dbReference type="InterPro" id="IPR001810">
    <property type="entry name" value="F-box_dom"/>
</dbReference>
<dbReference type="GO" id="GO:0000145">
    <property type="term" value="C:exocyst"/>
    <property type="evidence" value="ECO:0007669"/>
    <property type="project" value="TreeGrafter"/>
</dbReference>